<evidence type="ECO:0000313" key="2">
    <source>
        <dbReference type="Proteomes" id="UP000265520"/>
    </source>
</evidence>
<dbReference type="EMBL" id="LXQA010014296">
    <property type="protein sequence ID" value="MCH88511.1"/>
    <property type="molecule type" value="Genomic_DNA"/>
</dbReference>
<dbReference type="Proteomes" id="UP000265520">
    <property type="component" value="Unassembled WGS sequence"/>
</dbReference>
<gene>
    <name evidence="1" type="ORF">A2U01_0009400</name>
</gene>
<name>A0A392MMB0_9FABA</name>
<proteinExistence type="predicted"/>
<protein>
    <submittedName>
        <fullName evidence="1">Trichohyalin-like</fullName>
    </submittedName>
</protein>
<dbReference type="AlphaFoldDB" id="A0A392MMB0"/>
<keyword evidence="2" id="KW-1185">Reference proteome</keyword>
<comment type="caution">
    <text evidence="1">The sequence shown here is derived from an EMBL/GenBank/DDBJ whole genome shotgun (WGS) entry which is preliminary data.</text>
</comment>
<reference evidence="1 2" key="1">
    <citation type="journal article" date="2018" name="Front. Plant Sci.">
        <title>Red Clover (Trifolium pratense) and Zigzag Clover (T. medium) - A Picture of Genomic Similarities and Differences.</title>
        <authorList>
            <person name="Dluhosova J."/>
            <person name="Istvanek J."/>
            <person name="Nedelnik J."/>
            <person name="Repkova J."/>
        </authorList>
    </citation>
    <scope>NUCLEOTIDE SEQUENCE [LARGE SCALE GENOMIC DNA]</scope>
    <source>
        <strain evidence="2">cv. 10/8</strain>
        <tissue evidence="1">Leaf</tissue>
    </source>
</reference>
<evidence type="ECO:0000313" key="1">
    <source>
        <dbReference type="EMBL" id="MCH88511.1"/>
    </source>
</evidence>
<accession>A0A392MMB0</accession>
<organism evidence="1 2">
    <name type="scientific">Trifolium medium</name>
    <dbReference type="NCBI Taxonomy" id="97028"/>
    <lineage>
        <taxon>Eukaryota</taxon>
        <taxon>Viridiplantae</taxon>
        <taxon>Streptophyta</taxon>
        <taxon>Embryophyta</taxon>
        <taxon>Tracheophyta</taxon>
        <taxon>Spermatophyta</taxon>
        <taxon>Magnoliopsida</taxon>
        <taxon>eudicotyledons</taxon>
        <taxon>Gunneridae</taxon>
        <taxon>Pentapetalae</taxon>
        <taxon>rosids</taxon>
        <taxon>fabids</taxon>
        <taxon>Fabales</taxon>
        <taxon>Fabaceae</taxon>
        <taxon>Papilionoideae</taxon>
        <taxon>50 kb inversion clade</taxon>
        <taxon>NPAAA clade</taxon>
        <taxon>Hologalegina</taxon>
        <taxon>IRL clade</taxon>
        <taxon>Trifolieae</taxon>
        <taxon>Trifolium</taxon>
    </lineage>
</organism>
<sequence length="85" mass="9758">MGARKKEINNKNDEGNGNTCFERVERKEQHKTETRLVRSENARAFMKIPSSPSLLPGMRRGVDCVRKKDTASARCRKQLLFVHLS</sequence>